<dbReference type="EMBL" id="VIGI01000011">
    <property type="protein sequence ID" value="KAB8293800.1"/>
    <property type="molecule type" value="Genomic_DNA"/>
</dbReference>
<keyword evidence="3" id="KW-1185">Reference proteome</keyword>
<dbReference type="AlphaFoldDB" id="A0A5N6JXS2"/>
<organism evidence="2 3">
    <name type="scientific">Monilinia laxa</name>
    <name type="common">Brown rot fungus</name>
    <name type="synonym">Sclerotinia laxa</name>
    <dbReference type="NCBI Taxonomy" id="61186"/>
    <lineage>
        <taxon>Eukaryota</taxon>
        <taxon>Fungi</taxon>
        <taxon>Dikarya</taxon>
        <taxon>Ascomycota</taxon>
        <taxon>Pezizomycotina</taxon>
        <taxon>Leotiomycetes</taxon>
        <taxon>Helotiales</taxon>
        <taxon>Sclerotiniaceae</taxon>
        <taxon>Monilinia</taxon>
    </lineage>
</organism>
<proteinExistence type="predicted"/>
<name>A0A5N6JXS2_MONLA</name>
<feature type="region of interest" description="Disordered" evidence="1">
    <location>
        <begin position="50"/>
        <end position="73"/>
    </location>
</feature>
<accession>A0A5N6JXS2</accession>
<dbReference type="OrthoDB" id="5235778at2759"/>
<sequence length="201" mass="22500">MEGGELSPYLRLLNEAEAVRLAKAAIAAGNPSNMNLSETANSSTELIQEEHFRQKGKGRTSSGKQRNVSKGKQADFEWQHARVIVDESEDDASEVQAISIRKVLAQKKFKTSMGRLNKKWEAQQIVAPQKEATPQEKSIPPQPIKTALSENNYKVKIHNGTKYTKRSNGLFVGQHVEPPQFLTIDGEDHVEYRVLTKSNVF</sequence>
<comment type="caution">
    <text evidence="2">The sequence shown here is derived from an EMBL/GenBank/DDBJ whole genome shotgun (WGS) entry which is preliminary data.</text>
</comment>
<protein>
    <submittedName>
        <fullName evidence="2">Uncharacterized protein</fullName>
    </submittedName>
</protein>
<evidence type="ECO:0000256" key="1">
    <source>
        <dbReference type="SAM" id="MobiDB-lite"/>
    </source>
</evidence>
<evidence type="ECO:0000313" key="3">
    <source>
        <dbReference type="Proteomes" id="UP000326757"/>
    </source>
</evidence>
<reference evidence="2 3" key="1">
    <citation type="submission" date="2019-06" db="EMBL/GenBank/DDBJ databases">
        <title>Genome Sequence of the Brown Rot Fungal Pathogen Monilinia laxa.</title>
        <authorList>
            <person name="De Miccolis Angelini R.M."/>
            <person name="Landi L."/>
            <person name="Abate D."/>
            <person name="Pollastro S."/>
            <person name="Romanazzi G."/>
            <person name="Faretra F."/>
        </authorList>
    </citation>
    <scope>NUCLEOTIDE SEQUENCE [LARGE SCALE GENOMIC DNA]</scope>
    <source>
        <strain evidence="2 3">Mlax316</strain>
    </source>
</reference>
<gene>
    <name evidence="2" type="ORF">EYC80_009283</name>
</gene>
<dbReference type="Proteomes" id="UP000326757">
    <property type="component" value="Unassembled WGS sequence"/>
</dbReference>
<feature type="compositionally biased region" description="Polar residues" evidence="1">
    <location>
        <begin position="59"/>
        <end position="70"/>
    </location>
</feature>
<evidence type="ECO:0000313" key="2">
    <source>
        <dbReference type="EMBL" id="KAB8293800.1"/>
    </source>
</evidence>